<sequence length="176" mass="18112">MSASETTEGTAHAEAGGLPQFDPAWWPGQIAWFLIIFLAVFILMRTIFVPRIGGTIANRDATIEGDIARARQLKDEADAQVQAAAAETAAARASSQKLASEARAKAQAEIAAGLAKEEAKLAESTAKAEASIAEARDKAMGGVRAIAIDTAQAIVGKLTGKPASAAEIEAALAARG</sequence>
<evidence type="ECO:0000256" key="6">
    <source>
        <dbReference type="ARBA" id="ARBA00022989"/>
    </source>
</evidence>
<dbReference type="PANTHER" id="PTHR33445">
    <property type="entry name" value="ATP SYNTHASE SUBUNIT B', CHLOROPLASTIC"/>
    <property type="match status" value="1"/>
</dbReference>
<dbReference type="HAMAP" id="MF_01398">
    <property type="entry name" value="ATP_synth_b_bprime"/>
    <property type="match status" value="1"/>
</dbReference>
<evidence type="ECO:0000256" key="8">
    <source>
        <dbReference type="ARBA" id="ARBA00023136"/>
    </source>
</evidence>
<keyword evidence="6 13" id="KW-1133">Transmembrane helix</keyword>
<comment type="similarity">
    <text evidence="1 13 14">Belongs to the ATPase B chain family.</text>
</comment>
<dbReference type="RefSeq" id="WP_307351670.1">
    <property type="nucleotide sequence ID" value="NZ_JAUSVS010000009.1"/>
</dbReference>
<organism evidence="15 16">
    <name type="scientific">Caulobacter ginsengisoli</name>
    <dbReference type="NCBI Taxonomy" id="400775"/>
    <lineage>
        <taxon>Bacteria</taxon>
        <taxon>Pseudomonadati</taxon>
        <taxon>Pseudomonadota</taxon>
        <taxon>Alphaproteobacteria</taxon>
        <taxon>Caulobacterales</taxon>
        <taxon>Caulobacteraceae</taxon>
        <taxon>Caulobacter</taxon>
    </lineage>
</organism>
<evidence type="ECO:0000256" key="1">
    <source>
        <dbReference type="ARBA" id="ARBA00005513"/>
    </source>
</evidence>
<evidence type="ECO:0000256" key="10">
    <source>
        <dbReference type="ARBA" id="ARBA00025198"/>
    </source>
</evidence>
<comment type="caution">
    <text evidence="15">The sequence shown here is derived from an EMBL/GenBank/DDBJ whole genome shotgun (WGS) entry which is preliminary data.</text>
</comment>
<keyword evidence="2 13" id="KW-0813">Transport</keyword>
<keyword evidence="3 13" id="KW-0138">CF(0)</keyword>
<keyword evidence="13" id="KW-1003">Cell membrane</keyword>
<dbReference type="Proteomes" id="UP001228905">
    <property type="component" value="Unassembled WGS sequence"/>
</dbReference>
<comment type="subcellular location">
    <subcellularLocation>
        <location evidence="13">Cell membrane</location>
        <topology evidence="13">Single-pass membrane protein</topology>
    </subcellularLocation>
    <subcellularLocation>
        <location evidence="12">Endomembrane system</location>
        <topology evidence="12">Single-pass membrane protein</topology>
    </subcellularLocation>
</comment>
<protein>
    <recommendedName>
        <fullName evidence="13">ATP synthase subunit b</fullName>
    </recommendedName>
    <alternativeName>
        <fullName evidence="13">ATP synthase F(0) sector subunit b</fullName>
    </alternativeName>
    <alternativeName>
        <fullName evidence="13">ATPase subunit I</fullName>
    </alternativeName>
    <alternativeName>
        <fullName evidence="13">F-type ATPase subunit b</fullName>
        <shortName evidence="13">F-ATPase subunit b</shortName>
    </alternativeName>
</protein>
<comment type="function">
    <text evidence="10 13">F(1)F(0) ATP synthase produces ATP from ADP in the presence of a proton or sodium gradient. F-type ATPases consist of two structural domains, F(1) containing the extramembraneous catalytic core and F(0) containing the membrane proton channel, linked together by a central stalk and a peripheral stalk. During catalysis, ATP synthesis in the catalytic domain of F(1) is coupled via a rotary mechanism of the central stalk subunits to proton translocation.</text>
</comment>
<keyword evidence="5 13" id="KW-0375">Hydrogen ion transport</keyword>
<evidence type="ECO:0000256" key="11">
    <source>
        <dbReference type="ARBA" id="ARBA00025614"/>
    </source>
</evidence>
<evidence type="ECO:0000313" key="16">
    <source>
        <dbReference type="Proteomes" id="UP001228905"/>
    </source>
</evidence>
<keyword evidence="8 13" id="KW-0472">Membrane</keyword>
<dbReference type="EMBL" id="JAUSVS010000009">
    <property type="protein sequence ID" value="MDQ0465940.1"/>
    <property type="molecule type" value="Genomic_DNA"/>
</dbReference>
<comment type="function">
    <text evidence="11">Component of the F(0) channel, it forms part of the peripheral stalk, linking F(1) to F(0). The b'-subunit is a diverged and duplicated form of b found in plants and photosynthetic bacteria.</text>
</comment>
<evidence type="ECO:0000256" key="9">
    <source>
        <dbReference type="ARBA" id="ARBA00023310"/>
    </source>
</evidence>
<keyword evidence="7 13" id="KW-0406">Ion transport</keyword>
<evidence type="ECO:0000313" key="15">
    <source>
        <dbReference type="EMBL" id="MDQ0465940.1"/>
    </source>
</evidence>
<reference evidence="15 16" key="1">
    <citation type="submission" date="2023-07" db="EMBL/GenBank/DDBJ databases">
        <title>Genomic Encyclopedia of Type Strains, Phase IV (KMG-IV): sequencing the most valuable type-strain genomes for metagenomic binning, comparative biology and taxonomic classification.</title>
        <authorList>
            <person name="Goeker M."/>
        </authorList>
    </citation>
    <scope>NUCLEOTIDE SEQUENCE [LARGE SCALE GENOMIC DNA]</scope>
    <source>
        <strain evidence="15 16">DSM 18695</strain>
    </source>
</reference>
<keyword evidence="9 13" id="KW-0066">ATP synthesis</keyword>
<evidence type="ECO:0000256" key="7">
    <source>
        <dbReference type="ARBA" id="ARBA00023065"/>
    </source>
</evidence>
<dbReference type="InterPro" id="IPR002146">
    <property type="entry name" value="ATP_synth_b/b'su_bac/chlpt"/>
</dbReference>
<evidence type="ECO:0000256" key="4">
    <source>
        <dbReference type="ARBA" id="ARBA00022692"/>
    </source>
</evidence>
<dbReference type="InterPro" id="IPR050059">
    <property type="entry name" value="ATP_synthase_B_chain"/>
</dbReference>
<keyword evidence="4 13" id="KW-0812">Transmembrane</keyword>
<feature type="transmembrane region" description="Helical" evidence="13">
    <location>
        <begin position="30"/>
        <end position="49"/>
    </location>
</feature>
<evidence type="ECO:0000256" key="3">
    <source>
        <dbReference type="ARBA" id="ARBA00022547"/>
    </source>
</evidence>
<evidence type="ECO:0000256" key="13">
    <source>
        <dbReference type="HAMAP-Rule" id="MF_01398"/>
    </source>
</evidence>
<dbReference type="CDD" id="cd06503">
    <property type="entry name" value="ATP-synt_Fo_b"/>
    <property type="match status" value="1"/>
</dbReference>
<proteinExistence type="inferred from homology"/>
<dbReference type="Pfam" id="PF00430">
    <property type="entry name" value="ATP-synt_B"/>
    <property type="match status" value="1"/>
</dbReference>
<comment type="subunit">
    <text evidence="13">F-type ATPases have 2 components, F(1) - the catalytic core - and F(0) - the membrane proton channel. F(1) has five subunits: alpha(3), beta(3), gamma(1), delta(1), epsilon(1). F(0) has three main subunits: a(1), b(2) and c(10-14). The alpha and beta chains form an alternating ring which encloses part of the gamma chain. F(1) is attached to F(0) by a central stalk formed by the gamma and epsilon chains, while a peripheral stalk is formed by the delta and b chains.</text>
</comment>
<evidence type="ECO:0000256" key="2">
    <source>
        <dbReference type="ARBA" id="ARBA00022448"/>
    </source>
</evidence>
<evidence type="ECO:0000256" key="12">
    <source>
        <dbReference type="ARBA" id="ARBA00037847"/>
    </source>
</evidence>
<gene>
    <name evidence="13" type="primary">atpF</name>
    <name evidence="15" type="ORF">QO010_003733</name>
</gene>
<dbReference type="PANTHER" id="PTHR33445:SF1">
    <property type="entry name" value="ATP SYNTHASE SUBUNIT B"/>
    <property type="match status" value="1"/>
</dbReference>
<name>A0ABU0IV99_9CAUL</name>
<evidence type="ECO:0000256" key="5">
    <source>
        <dbReference type="ARBA" id="ARBA00022781"/>
    </source>
</evidence>
<accession>A0ABU0IV99</accession>
<keyword evidence="16" id="KW-1185">Reference proteome</keyword>
<evidence type="ECO:0000256" key="14">
    <source>
        <dbReference type="RuleBase" id="RU003848"/>
    </source>
</evidence>